<dbReference type="RefSeq" id="WP_185446362.1">
    <property type="nucleotide sequence ID" value="NZ_CP043661.1"/>
</dbReference>
<accession>A0A7G6WU70</accession>
<name>A0A7G6WU70_9ACTN</name>
<gene>
    <name evidence="2" type="ORF">F1D05_05945</name>
</gene>
<dbReference type="EMBL" id="CP043661">
    <property type="protein sequence ID" value="QNE17535.1"/>
    <property type="molecule type" value="Genomic_DNA"/>
</dbReference>
<evidence type="ECO:0000313" key="2">
    <source>
        <dbReference type="EMBL" id="QNE17535.1"/>
    </source>
</evidence>
<dbReference type="AlphaFoldDB" id="A0A7G6WU70"/>
<sequence length="133" mass="13949">MVKRMVAMGAVAAGVVALGVTTADAASDHGITGTNYASGDLYISSNARFKEGTGSVTVSFSSLPKNGQYFELLSVSYALIGNPQTWTKSETNVRRTLAGSVTNGRQFYNAFRLSSGCPGGGCSPYNFIGSEHY</sequence>
<protein>
    <submittedName>
        <fullName evidence="2">Uncharacterized protein</fullName>
    </submittedName>
</protein>
<keyword evidence="3" id="KW-1185">Reference proteome</keyword>
<organism evidence="2 3">
    <name type="scientific">Kribbella qitaiheensis</name>
    <dbReference type="NCBI Taxonomy" id="1544730"/>
    <lineage>
        <taxon>Bacteria</taxon>
        <taxon>Bacillati</taxon>
        <taxon>Actinomycetota</taxon>
        <taxon>Actinomycetes</taxon>
        <taxon>Propionibacteriales</taxon>
        <taxon>Kribbellaceae</taxon>
        <taxon>Kribbella</taxon>
    </lineage>
</organism>
<feature type="chain" id="PRO_5028952560" evidence="1">
    <location>
        <begin position="26"/>
        <end position="133"/>
    </location>
</feature>
<keyword evidence="1" id="KW-0732">Signal</keyword>
<dbReference type="KEGG" id="kqi:F1D05_05945"/>
<reference evidence="3" key="1">
    <citation type="submission" date="2019-09" db="EMBL/GenBank/DDBJ databases">
        <title>Antimicrobial potential of Antarctic Bacteria.</title>
        <authorList>
            <person name="Benaud N."/>
            <person name="Edwards R.J."/>
            <person name="Ferrari B.C."/>
        </authorList>
    </citation>
    <scope>NUCLEOTIDE SEQUENCE [LARGE SCALE GENOMIC DNA]</scope>
    <source>
        <strain evidence="3">SPB151</strain>
    </source>
</reference>
<proteinExistence type="predicted"/>
<evidence type="ECO:0000256" key="1">
    <source>
        <dbReference type="SAM" id="SignalP"/>
    </source>
</evidence>
<feature type="signal peptide" evidence="1">
    <location>
        <begin position="1"/>
        <end position="25"/>
    </location>
</feature>
<reference evidence="2 3" key="2">
    <citation type="journal article" date="2020" name="Microbiol. Resour. Announc.">
        <title>Antarctic desert soil bacteria exhibit high novel natural product potential, evaluated through long-read genome sequencing and comparative genomics.</title>
        <authorList>
            <person name="Benaud N."/>
            <person name="Edwards R.J."/>
            <person name="Amos T.G."/>
            <person name="D'Agostino P.M."/>
            <person name="Gutierrez-Chavez C."/>
            <person name="Montgomery K."/>
            <person name="Nicetic I."/>
            <person name="Ferrari B.C."/>
        </authorList>
    </citation>
    <scope>NUCLEOTIDE SEQUENCE [LARGE SCALE GENOMIC DNA]</scope>
    <source>
        <strain evidence="2 3">SPB151</strain>
    </source>
</reference>
<evidence type="ECO:0000313" key="3">
    <source>
        <dbReference type="Proteomes" id="UP000515563"/>
    </source>
</evidence>
<dbReference type="Proteomes" id="UP000515563">
    <property type="component" value="Chromosome"/>
</dbReference>